<evidence type="ECO:0000256" key="11">
    <source>
        <dbReference type="ARBA" id="ARBA00047683"/>
    </source>
</evidence>
<dbReference type="Proteomes" id="UP000253426">
    <property type="component" value="Unassembled WGS sequence"/>
</dbReference>
<feature type="domain" description="Anthranilate synthase component I N-terminal" evidence="14">
    <location>
        <begin position="33"/>
        <end position="174"/>
    </location>
</feature>
<dbReference type="PANTHER" id="PTHR11236:SF9">
    <property type="entry name" value="ANTHRANILATE SYNTHASE COMPONENT 1"/>
    <property type="match status" value="1"/>
</dbReference>
<evidence type="ECO:0000313" key="15">
    <source>
        <dbReference type="EMBL" id="RBP36397.1"/>
    </source>
</evidence>
<gene>
    <name evidence="12" type="primary">trpE</name>
    <name evidence="15" type="ORF">DES53_117108</name>
</gene>
<dbReference type="GO" id="GO:0046872">
    <property type="term" value="F:metal ion binding"/>
    <property type="evidence" value="ECO:0007669"/>
    <property type="project" value="UniProtKB-KW"/>
</dbReference>
<dbReference type="UniPathway" id="UPA00035">
    <property type="reaction ID" value="UER00040"/>
</dbReference>
<dbReference type="OrthoDB" id="9803598at2"/>
<comment type="caution">
    <text evidence="15">The sequence shown here is derived from an EMBL/GenBank/DDBJ whole genome shotgun (WGS) entry which is preliminary data.</text>
</comment>
<comment type="function">
    <text evidence="10 12">Part of a heterotetrameric complex that catalyzes the two-step biosynthesis of anthranilate, an intermediate in the biosynthesis of L-tryptophan. In the first step, the glutamine-binding beta subunit (TrpG) of anthranilate synthase (AS) provides the glutamine amidotransferase activity which generates ammonia as a substrate that, along with chorismate, is used in the second step, catalyzed by the large alpha subunit of AS (TrpE) to produce anthranilate. In the absence of TrpG, TrpE can synthesize anthranilate directly from chorismate and high concentrations of ammonia.</text>
</comment>
<dbReference type="RefSeq" id="WP_113961989.1">
    <property type="nucleotide sequence ID" value="NZ_QNRR01000017.1"/>
</dbReference>
<keyword evidence="12" id="KW-0460">Magnesium</keyword>
<evidence type="ECO:0000256" key="8">
    <source>
        <dbReference type="ARBA" id="ARBA00023141"/>
    </source>
</evidence>
<comment type="similarity">
    <text evidence="2 12">Belongs to the anthranilate synthase component I family.</text>
</comment>
<protein>
    <recommendedName>
        <fullName evidence="5 12">Anthranilate synthase component 1</fullName>
        <ecNumber evidence="4 12">4.1.3.27</ecNumber>
    </recommendedName>
</protein>
<feature type="domain" description="Chorismate-utilising enzyme C-terminal" evidence="13">
    <location>
        <begin position="233"/>
        <end position="487"/>
    </location>
</feature>
<evidence type="ECO:0000259" key="14">
    <source>
        <dbReference type="Pfam" id="PF04715"/>
    </source>
</evidence>
<evidence type="ECO:0000256" key="1">
    <source>
        <dbReference type="ARBA" id="ARBA00004873"/>
    </source>
</evidence>
<comment type="subunit">
    <text evidence="3 12">Heterotetramer consisting of two non-identical subunits: a beta subunit (TrpG) and a large alpha subunit (TrpE).</text>
</comment>
<dbReference type="PANTHER" id="PTHR11236">
    <property type="entry name" value="AMINOBENZOATE/ANTHRANILATE SYNTHASE"/>
    <property type="match status" value="1"/>
</dbReference>
<keyword evidence="12" id="KW-0479">Metal-binding</keyword>
<organism evidence="15 16">
    <name type="scientific">Roseimicrobium gellanilyticum</name>
    <dbReference type="NCBI Taxonomy" id="748857"/>
    <lineage>
        <taxon>Bacteria</taxon>
        <taxon>Pseudomonadati</taxon>
        <taxon>Verrucomicrobiota</taxon>
        <taxon>Verrucomicrobiia</taxon>
        <taxon>Verrucomicrobiales</taxon>
        <taxon>Verrucomicrobiaceae</taxon>
        <taxon>Roseimicrobium</taxon>
    </lineage>
</organism>
<evidence type="ECO:0000256" key="7">
    <source>
        <dbReference type="ARBA" id="ARBA00022822"/>
    </source>
</evidence>
<dbReference type="AlphaFoldDB" id="A0A366H375"/>
<dbReference type="Pfam" id="PF00425">
    <property type="entry name" value="Chorismate_bind"/>
    <property type="match status" value="1"/>
</dbReference>
<keyword evidence="9 12" id="KW-0456">Lyase</keyword>
<dbReference type="EMBL" id="QNRR01000017">
    <property type="protein sequence ID" value="RBP36397.1"/>
    <property type="molecule type" value="Genomic_DNA"/>
</dbReference>
<proteinExistence type="inferred from homology"/>
<evidence type="ECO:0000256" key="5">
    <source>
        <dbReference type="ARBA" id="ARBA00020653"/>
    </source>
</evidence>
<keyword evidence="7 12" id="KW-0822">Tryptophan biosynthesis</keyword>
<keyword evidence="8 12" id="KW-0057">Aromatic amino acid biosynthesis</keyword>
<reference evidence="15 16" key="1">
    <citation type="submission" date="2018-06" db="EMBL/GenBank/DDBJ databases">
        <title>Genomic Encyclopedia of Type Strains, Phase IV (KMG-IV): sequencing the most valuable type-strain genomes for metagenomic binning, comparative biology and taxonomic classification.</title>
        <authorList>
            <person name="Goeker M."/>
        </authorList>
    </citation>
    <scope>NUCLEOTIDE SEQUENCE [LARGE SCALE GENOMIC DNA]</scope>
    <source>
        <strain evidence="15 16">DSM 25532</strain>
    </source>
</reference>
<evidence type="ECO:0000256" key="4">
    <source>
        <dbReference type="ARBA" id="ARBA00012266"/>
    </source>
</evidence>
<evidence type="ECO:0000256" key="10">
    <source>
        <dbReference type="ARBA" id="ARBA00025634"/>
    </source>
</evidence>
<keyword evidence="6 12" id="KW-0028">Amino-acid biosynthesis</keyword>
<evidence type="ECO:0000256" key="12">
    <source>
        <dbReference type="RuleBase" id="RU364045"/>
    </source>
</evidence>
<dbReference type="InterPro" id="IPR005256">
    <property type="entry name" value="Anth_synth_I_PabB"/>
</dbReference>
<sequence>MFQRFLQPDFKTFSSRATQGNLVPVWVELAADYETPLSAFRQIHDGRHGFLLESAELTQHSGRYSLLGSEPRLIFTARGREIEIEEQGKKRHYTAPGDPMKELENIMAAFKPVSPAPLPVFHGGAVGYLSYDMVRFFEPTLPAAPPDSLGVPDMVFMIADTVVIFDHKHRKLTIVANVFVPDHASLEVAYEWAGKRIQQIIAKLEAPIQVKALQAFAPEAANGALEIHGNTTQAEYEAMVTAGKEYIKAGDIFQFVPSQRFETDYTGTPIDLYRALRHVNPSPYMFCLDFPDDFALVGSSPEVHVKCLDGKIEIRPIAGTRWRGKTPAEDDALAKELLEDPKERAEHIMLVDLARNDVGRVSNHGSVRVNELMIIERYSHVMHIVSNVEGTLAPDRNSYDVMRATFPAGTVSGSPKVRAMEIINELEKNKRCAYAGAVGYFGFDGSLDSCIALRTCVLKGGHAYVQAGAGVVADSDPTYEFNETVNKARGLLRALQRAKELGS</sequence>
<dbReference type="InterPro" id="IPR015890">
    <property type="entry name" value="Chorismate_C"/>
</dbReference>
<evidence type="ECO:0000256" key="2">
    <source>
        <dbReference type="ARBA" id="ARBA00009562"/>
    </source>
</evidence>
<dbReference type="Pfam" id="PF04715">
    <property type="entry name" value="Anth_synt_I_N"/>
    <property type="match status" value="1"/>
</dbReference>
<dbReference type="InterPro" id="IPR006805">
    <property type="entry name" value="Anth_synth_I_N"/>
</dbReference>
<comment type="pathway">
    <text evidence="1 12">Amino-acid biosynthesis; L-tryptophan biosynthesis; L-tryptophan from chorismate: step 1/5.</text>
</comment>
<dbReference type="GO" id="GO:0004049">
    <property type="term" value="F:anthranilate synthase activity"/>
    <property type="evidence" value="ECO:0007669"/>
    <property type="project" value="UniProtKB-EC"/>
</dbReference>
<evidence type="ECO:0000256" key="3">
    <source>
        <dbReference type="ARBA" id="ARBA00011575"/>
    </source>
</evidence>
<dbReference type="GO" id="GO:0000162">
    <property type="term" value="P:L-tryptophan biosynthetic process"/>
    <property type="evidence" value="ECO:0007669"/>
    <property type="project" value="UniProtKB-UniPathway"/>
</dbReference>
<dbReference type="Gene3D" id="3.60.120.10">
    <property type="entry name" value="Anthranilate synthase"/>
    <property type="match status" value="1"/>
</dbReference>
<evidence type="ECO:0000313" key="16">
    <source>
        <dbReference type="Proteomes" id="UP000253426"/>
    </source>
</evidence>
<evidence type="ECO:0000259" key="13">
    <source>
        <dbReference type="Pfam" id="PF00425"/>
    </source>
</evidence>
<name>A0A366H375_9BACT</name>
<comment type="cofactor">
    <cofactor evidence="12">
        <name>Mg(2+)</name>
        <dbReference type="ChEBI" id="CHEBI:18420"/>
    </cofactor>
</comment>
<dbReference type="PRINTS" id="PR00095">
    <property type="entry name" value="ANTSNTHASEI"/>
</dbReference>
<dbReference type="InterPro" id="IPR019999">
    <property type="entry name" value="Anth_synth_I-like"/>
</dbReference>
<keyword evidence="16" id="KW-1185">Reference proteome</keyword>
<evidence type="ECO:0000256" key="9">
    <source>
        <dbReference type="ARBA" id="ARBA00023239"/>
    </source>
</evidence>
<dbReference type="EC" id="4.1.3.27" evidence="4 12"/>
<dbReference type="InterPro" id="IPR005801">
    <property type="entry name" value="ADC_synthase"/>
</dbReference>
<accession>A0A366H375</accession>
<comment type="catalytic activity">
    <reaction evidence="11 12">
        <text>chorismate + L-glutamine = anthranilate + pyruvate + L-glutamate + H(+)</text>
        <dbReference type="Rhea" id="RHEA:21732"/>
        <dbReference type="ChEBI" id="CHEBI:15361"/>
        <dbReference type="ChEBI" id="CHEBI:15378"/>
        <dbReference type="ChEBI" id="CHEBI:16567"/>
        <dbReference type="ChEBI" id="CHEBI:29748"/>
        <dbReference type="ChEBI" id="CHEBI:29985"/>
        <dbReference type="ChEBI" id="CHEBI:58359"/>
        <dbReference type="EC" id="4.1.3.27"/>
    </reaction>
</comment>
<dbReference type="SUPFAM" id="SSF56322">
    <property type="entry name" value="ADC synthase"/>
    <property type="match status" value="1"/>
</dbReference>
<evidence type="ECO:0000256" key="6">
    <source>
        <dbReference type="ARBA" id="ARBA00022605"/>
    </source>
</evidence>
<dbReference type="NCBIfam" id="TIGR00564">
    <property type="entry name" value="trpE_most"/>
    <property type="match status" value="1"/>
</dbReference>